<gene>
    <name evidence="2" type="ORF">U0C82_11220</name>
</gene>
<accession>A0ABU5I2Y4</accession>
<dbReference type="Proteomes" id="UP001294412">
    <property type="component" value="Unassembled WGS sequence"/>
</dbReference>
<evidence type="ECO:0000313" key="3">
    <source>
        <dbReference type="Proteomes" id="UP001294412"/>
    </source>
</evidence>
<protein>
    <submittedName>
        <fullName evidence="2">PilZ domain-containing protein</fullName>
    </submittedName>
</protein>
<dbReference type="EMBL" id="JAXLPB010000003">
    <property type="protein sequence ID" value="MDY8109708.1"/>
    <property type="molecule type" value="Genomic_DNA"/>
</dbReference>
<organism evidence="2 3">
    <name type="scientific">Fulvimarina uroteuthidis</name>
    <dbReference type="NCBI Taxonomy" id="3098149"/>
    <lineage>
        <taxon>Bacteria</taxon>
        <taxon>Pseudomonadati</taxon>
        <taxon>Pseudomonadota</taxon>
        <taxon>Alphaproteobacteria</taxon>
        <taxon>Hyphomicrobiales</taxon>
        <taxon>Aurantimonadaceae</taxon>
        <taxon>Fulvimarina</taxon>
    </lineage>
</organism>
<dbReference type="InterPro" id="IPR009875">
    <property type="entry name" value="PilZ_domain"/>
</dbReference>
<comment type="caution">
    <text evidence="2">The sequence shown here is derived from an EMBL/GenBank/DDBJ whole genome shotgun (WGS) entry which is preliminary data.</text>
</comment>
<reference evidence="2 3" key="1">
    <citation type="submission" date="2023-12" db="EMBL/GenBank/DDBJ databases">
        <title>Description of Novel Strain Fulvimarina sp. 2208YS6-2-32 isolated from Uroteuthis (Photololigo) edulis.</title>
        <authorList>
            <person name="Park J.-S."/>
        </authorList>
    </citation>
    <scope>NUCLEOTIDE SEQUENCE [LARGE SCALE GENOMIC DNA]</scope>
    <source>
        <strain evidence="2 3">2208YS6-2-32</strain>
    </source>
</reference>
<evidence type="ECO:0000313" key="2">
    <source>
        <dbReference type="EMBL" id="MDY8109708.1"/>
    </source>
</evidence>
<name>A0ABU5I2Y4_9HYPH</name>
<sequence>MSFDISTSDGDFNAVSVDILGRFMRSDQSEFPCRIDEMSPGSAQVLAPVQPDPQETIILYADHVGRLEGEVIDLFEGGFVLKTKASERRREKLAAKLTWLTNRQILNLPEDRRHARVHPENPFRDIVLDDGRRYQVKIIDLSLSGAAVQAKVRPVLGTPVTIGAMPGRIVRYLEDGFAIEFSSVLGEDSLQRLFR</sequence>
<dbReference type="SUPFAM" id="SSF141371">
    <property type="entry name" value="PilZ domain-like"/>
    <property type="match status" value="1"/>
</dbReference>
<feature type="domain" description="PilZ" evidence="1">
    <location>
        <begin position="111"/>
        <end position="193"/>
    </location>
</feature>
<keyword evidence="3" id="KW-1185">Reference proteome</keyword>
<dbReference type="Pfam" id="PF07238">
    <property type="entry name" value="PilZ"/>
    <property type="match status" value="1"/>
</dbReference>
<dbReference type="RefSeq" id="WP_322187191.1">
    <property type="nucleotide sequence ID" value="NZ_JAXLPB010000003.1"/>
</dbReference>
<proteinExistence type="predicted"/>
<evidence type="ECO:0000259" key="1">
    <source>
        <dbReference type="Pfam" id="PF07238"/>
    </source>
</evidence>